<dbReference type="AlphaFoldDB" id="A0A414FW60"/>
<dbReference type="GO" id="GO:0005829">
    <property type="term" value="C:cytosol"/>
    <property type="evidence" value="ECO:0007669"/>
    <property type="project" value="TreeGrafter"/>
</dbReference>
<dbReference type="InterPro" id="IPR050712">
    <property type="entry name" value="NAD(P)H-dep_reductase"/>
</dbReference>
<dbReference type="GO" id="GO:0016491">
    <property type="term" value="F:oxidoreductase activity"/>
    <property type="evidence" value="ECO:0007669"/>
    <property type="project" value="InterPro"/>
</dbReference>
<dbReference type="EMBL" id="QSJI01000004">
    <property type="protein sequence ID" value="RHD55639.1"/>
    <property type="molecule type" value="Genomic_DNA"/>
</dbReference>
<evidence type="ECO:0000313" key="2">
    <source>
        <dbReference type="EMBL" id="RHD55639.1"/>
    </source>
</evidence>
<dbReference type="PANTHER" id="PTHR30543:SF21">
    <property type="entry name" value="NAD(P)H-DEPENDENT FMN REDUCTASE LOT6"/>
    <property type="match status" value="1"/>
</dbReference>
<dbReference type="InterPro" id="IPR005025">
    <property type="entry name" value="FMN_Rdtase-like_dom"/>
</dbReference>
<gene>
    <name evidence="2" type="ORF">DW787_05480</name>
</gene>
<dbReference type="Pfam" id="PF03358">
    <property type="entry name" value="FMN_red"/>
    <property type="match status" value="1"/>
</dbReference>
<dbReference type="Gene3D" id="3.40.50.360">
    <property type="match status" value="1"/>
</dbReference>
<dbReference type="SUPFAM" id="SSF52218">
    <property type="entry name" value="Flavoproteins"/>
    <property type="match status" value="1"/>
</dbReference>
<dbReference type="RefSeq" id="WP_118271978.1">
    <property type="nucleotide sequence ID" value="NZ_QSJI01000004.1"/>
</dbReference>
<feature type="domain" description="NADPH-dependent FMN reductase-like" evidence="1">
    <location>
        <begin position="2"/>
        <end position="145"/>
    </location>
</feature>
<dbReference type="GO" id="GO:0010181">
    <property type="term" value="F:FMN binding"/>
    <property type="evidence" value="ECO:0007669"/>
    <property type="project" value="TreeGrafter"/>
</dbReference>
<dbReference type="PANTHER" id="PTHR30543">
    <property type="entry name" value="CHROMATE REDUCTASE"/>
    <property type="match status" value="1"/>
</dbReference>
<reference evidence="2 3" key="1">
    <citation type="submission" date="2018-08" db="EMBL/GenBank/DDBJ databases">
        <title>A genome reference for cultivated species of the human gut microbiota.</title>
        <authorList>
            <person name="Zou Y."/>
            <person name="Xue W."/>
            <person name="Luo G."/>
        </authorList>
    </citation>
    <scope>NUCLEOTIDE SEQUENCE [LARGE SCALE GENOMIC DNA]</scope>
    <source>
        <strain evidence="2 3">AM30-5LB</strain>
    </source>
</reference>
<comment type="caution">
    <text evidence="2">The sequence shown here is derived from an EMBL/GenBank/DDBJ whole genome shotgun (WGS) entry which is preliminary data.</text>
</comment>
<evidence type="ECO:0000313" key="3">
    <source>
        <dbReference type="Proteomes" id="UP000286050"/>
    </source>
</evidence>
<dbReference type="Proteomes" id="UP000286050">
    <property type="component" value="Unassembled WGS sequence"/>
</dbReference>
<organism evidence="2 3">
    <name type="scientific">Collinsella intestinalis</name>
    <dbReference type="NCBI Taxonomy" id="147207"/>
    <lineage>
        <taxon>Bacteria</taxon>
        <taxon>Bacillati</taxon>
        <taxon>Actinomycetota</taxon>
        <taxon>Coriobacteriia</taxon>
        <taxon>Coriobacteriales</taxon>
        <taxon>Coriobacteriaceae</taxon>
        <taxon>Collinsella</taxon>
    </lineage>
</organism>
<protein>
    <submittedName>
        <fullName evidence="2">NAD(P)H-dependent oxidoreductase</fullName>
    </submittedName>
</protein>
<evidence type="ECO:0000259" key="1">
    <source>
        <dbReference type="Pfam" id="PF03358"/>
    </source>
</evidence>
<dbReference type="InterPro" id="IPR029039">
    <property type="entry name" value="Flavoprotein-like_sf"/>
</dbReference>
<proteinExistence type="predicted"/>
<name>A0A414FW60_9ACTN</name>
<accession>A0A414FW60</accession>
<sequence>MPRILMIVGSLREQSFNRQLAREIESIIGNRAEVEELDWHDVPLMNQDIEWPTPEAVQRARDAVTQADVLWFCSPEYNYQIPGGLKNLLDWLSRPTDEHDRTSPSAIRGKHAVICGAAGKSAAAGMRKQLEALLGILGVEVLGGDGLGISLKPESWQADILALEPGTQGMLDALVDDTLRKLNH</sequence>